<dbReference type="InterPro" id="IPR014284">
    <property type="entry name" value="RNA_pol_sigma-70_dom"/>
</dbReference>
<dbReference type="Gene3D" id="1.10.10.10">
    <property type="entry name" value="Winged helix-like DNA-binding domain superfamily/Winged helix DNA-binding domain"/>
    <property type="match status" value="1"/>
</dbReference>
<dbReference type="NCBIfam" id="TIGR02937">
    <property type="entry name" value="sigma70-ECF"/>
    <property type="match status" value="1"/>
</dbReference>
<keyword evidence="2" id="KW-0805">Transcription regulation</keyword>
<dbReference type="Pfam" id="PF04542">
    <property type="entry name" value="Sigma70_r2"/>
    <property type="match status" value="1"/>
</dbReference>
<reference evidence="6" key="1">
    <citation type="submission" date="2022-10" db="EMBL/GenBank/DDBJ databases">
        <title>Luteolibacter sp. GHJ8, whole genome shotgun sequencing project.</title>
        <authorList>
            <person name="Zhao G."/>
            <person name="Shen L."/>
        </authorList>
    </citation>
    <scope>NUCLEOTIDE SEQUENCE</scope>
    <source>
        <strain evidence="6">GHJ8</strain>
    </source>
</reference>
<keyword evidence="3" id="KW-0731">Sigma factor</keyword>
<evidence type="ECO:0000313" key="7">
    <source>
        <dbReference type="Proteomes" id="UP001165653"/>
    </source>
</evidence>
<evidence type="ECO:0000256" key="2">
    <source>
        <dbReference type="ARBA" id="ARBA00023015"/>
    </source>
</evidence>
<gene>
    <name evidence="6" type="ORF">OJ996_09735</name>
</gene>
<keyword evidence="7" id="KW-1185">Reference proteome</keyword>
<evidence type="ECO:0000313" key="6">
    <source>
        <dbReference type="EMBL" id="MCW1913855.1"/>
    </source>
</evidence>
<evidence type="ECO:0000256" key="1">
    <source>
        <dbReference type="ARBA" id="ARBA00010641"/>
    </source>
</evidence>
<evidence type="ECO:0000256" key="4">
    <source>
        <dbReference type="ARBA" id="ARBA00023163"/>
    </source>
</evidence>
<dbReference type="NCBIfam" id="TIGR02989">
    <property type="entry name" value="Sig-70_gvs1"/>
    <property type="match status" value="1"/>
</dbReference>
<dbReference type="EMBL" id="JAPDDR010000004">
    <property type="protein sequence ID" value="MCW1913855.1"/>
    <property type="molecule type" value="Genomic_DNA"/>
</dbReference>
<keyword evidence="4" id="KW-0804">Transcription</keyword>
<sequence>MRGDGPLNPLPEDAAAHDFETLLISHQHRIYFFIRTMVFNPDDARDVLQDVNAVIIRKRGQFMPGSDFKSWSFAIARFECLTYLRRHEAKRAASASEEFLMHLAEGAETKADESEGWLEALAECRKLLPEESARLLQLRYQARVPLEEIAPRWQTTEGALKQKLFRIRAQLKNCILKRRSAAEGDKETFEV</sequence>
<evidence type="ECO:0000256" key="3">
    <source>
        <dbReference type="ARBA" id="ARBA00023082"/>
    </source>
</evidence>
<dbReference type="InterPro" id="IPR013325">
    <property type="entry name" value="RNA_pol_sigma_r2"/>
</dbReference>
<dbReference type="PANTHER" id="PTHR43133:SF51">
    <property type="entry name" value="RNA POLYMERASE SIGMA FACTOR"/>
    <property type="match status" value="1"/>
</dbReference>
<protein>
    <submittedName>
        <fullName evidence="6">Sigma-70 family RNA polymerase sigma factor</fullName>
    </submittedName>
</protein>
<proteinExistence type="inferred from homology"/>
<dbReference type="SUPFAM" id="SSF88659">
    <property type="entry name" value="Sigma3 and sigma4 domains of RNA polymerase sigma factors"/>
    <property type="match status" value="1"/>
</dbReference>
<name>A0ABT3G1Z6_9BACT</name>
<accession>A0ABT3G1Z6</accession>
<dbReference type="Proteomes" id="UP001165653">
    <property type="component" value="Unassembled WGS sequence"/>
</dbReference>
<comment type="caution">
    <text evidence="6">The sequence shown here is derived from an EMBL/GenBank/DDBJ whole genome shotgun (WGS) entry which is preliminary data.</text>
</comment>
<dbReference type="Gene3D" id="1.10.1740.10">
    <property type="match status" value="1"/>
</dbReference>
<dbReference type="PANTHER" id="PTHR43133">
    <property type="entry name" value="RNA POLYMERASE ECF-TYPE SIGMA FACTO"/>
    <property type="match status" value="1"/>
</dbReference>
<organism evidence="6 7">
    <name type="scientific">Luteolibacter rhizosphaerae</name>
    <dbReference type="NCBI Taxonomy" id="2989719"/>
    <lineage>
        <taxon>Bacteria</taxon>
        <taxon>Pseudomonadati</taxon>
        <taxon>Verrucomicrobiota</taxon>
        <taxon>Verrucomicrobiia</taxon>
        <taxon>Verrucomicrobiales</taxon>
        <taxon>Verrucomicrobiaceae</taxon>
        <taxon>Luteolibacter</taxon>
    </lineage>
</organism>
<dbReference type="InterPro" id="IPR036388">
    <property type="entry name" value="WH-like_DNA-bd_sf"/>
</dbReference>
<dbReference type="InterPro" id="IPR039425">
    <property type="entry name" value="RNA_pol_sigma-70-like"/>
</dbReference>
<dbReference type="InterPro" id="IPR007627">
    <property type="entry name" value="RNA_pol_sigma70_r2"/>
</dbReference>
<dbReference type="SUPFAM" id="SSF88946">
    <property type="entry name" value="Sigma2 domain of RNA polymerase sigma factors"/>
    <property type="match status" value="1"/>
</dbReference>
<comment type="similarity">
    <text evidence="1">Belongs to the sigma-70 factor family. ECF subfamily.</text>
</comment>
<feature type="domain" description="RNA polymerase sigma-70 region 2" evidence="5">
    <location>
        <begin position="25"/>
        <end position="88"/>
    </location>
</feature>
<dbReference type="InterPro" id="IPR014331">
    <property type="entry name" value="RNA_pol_sigma70_ECF_RHOBA"/>
</dbReference>
<dbReference type="InterPro" id="IPR013324">
    <property type="entry name" value="RNA_pol_sigma_r3/r4-like"/>
</dbReference>
<dbReference type="RefSeq" id="WP_264513355.1">
    <property type="nucleotide sequence ID" value="NZ_JAPDDR010000004.1"/>
</dbReference>
<evidence type="ECO:0000259" key="5">
    <source>
        <dbReference type="Pfam" id="PF04542"/>
    </source>
</evidence>